<proteinExistence type="inferred from homology"/>
<dbReference type="Pfam" id="PF00528">
    <property type="entry name" value="BPD_transp_1"/>
    <property type="match status" value="1"/>
</dbReference>
<feature type="transmembrane region" description="Helical" evidence="7">
    <location>
        <begin position="232"/>
        <end position="257"/>
    </location>
</feature>
<evidence type="ECO:0000256" key="6">
    <source>
        <dbReference type="ARBA" id="ARBA00023136"/>
    </source>
</evidence>
<reference evidence="10 11" key="1">
    <citation type="submission" date="2019-02" db="EMBL/GenBank/DDBJ databases">
        <title>Draft genome sequences of novel Actinobacteria.</title>
        <authorList>
            <person name="Sahin N."/>
            <person name="Ay H."/>
            <person name="Saygin H."/>
        </authorList>
    </citation>
    <scope>NUCLEOTIDE SEQUENCE [LARGE SCALE GENOMIC DNA]</scope>
    <source>
        <strain evidence="10 11">8K307</strain>
    </source>
</reference>
<comment type="similarity">
    <text evidence="7">Belongs to the binding-protein-dependent transport system permease family.</text>
</comment>
<dbReference type="EMBL" id="SMLB01000016">
    <property type="protein sequence ID" value="TDD69055.1"/>
    <property type="molecule type" value="Genomic_DNA"/>
</dbReference>
<evidence type="ECO:0000256" key="5">
    <source>
        <dbReference type="ARBA" id="ARBA00022989"/>
    </source>
</evidence>
<feature type="transmembrane region" description="Helical" evidence="7">
    <location>
        <begin position="128"/>
        <end position="148"/>
    </location>
</feature>
<evidence type="ECO:0000256" key="8">
    <source>
        <dbReference type="SAM" id="MobiDB-lite"/>
    </source>
</evidence>
<dbReference type="InterPro" id="IPR051393">
    <property type="entry name" value="ABC_transporter_permease"/>
</dbReference>
<comment type="caution">
    <text evidence="10">The sequence shown here is derived from an EMBL/GenBank/DDBJ whole genome shotgun (WGS) entry which is preliminary data.</text>
</comment>
<feature type="transmembrane region" description="Helical" evidence="7">
    <location>
        <begin position="95"/>
        <end position="116"/>
    </location>
</feature>
<feature type="domain" description="ABC transmembrane type-1" evidence="9">
    <location>
        <begin position="91"/>
        <end position="301"/>
    </location>
</feature>
<keyword evidence="5 7" id="KW-1133">Transmembrane helix</keyword>
<keyword evidence="6 7" id="KW-0472">Membrane</keyword>
<dbReference type="Gene3D" id="1.10.3720.10">
    <property type="entry name" value="MetI-like"/>
    <property type="match status" value="1"/>
</dbReference>
<gene>
    <name evidence="10" type="ORF">E1262_13555</name>
</gene>
<dbReference type="InterPro" id="IPR035906">
    <property type="entry name" value="MetI-like_sf"/>
</dbReference>
<keyword evidence="11" id="KW-1185">Reference proteome</keyword>
<protein>
    <submittedName>
        <fullName evidence="10">Sugar ABC transporter permease</fullName>
    </submittedName>
</protein>
<dbReference type="PANTHER" id="PTHR30193">
    <property type="entry name" value="ABC TRANSPORTER PERMEASE PROTEIN"/>
    <property type="match status" value="1"/>
</dbReference>
<sequence>MTVKSPEAPPVREHRPVPAVQARRRPSTRPRLLPYGLLLPAVVVVAVVSVFPIVFALNLSLHETRFTQLEDFVGLDNYAAILGSSAGWASIGRSLIYVVASLALAIPMSLGIAHLLNRPARFRLVFRALILMPWVISQTVAALLWRWLLNADYGPLGLGDVAGTRIDVFADPVQAMAALILVNVWISYPLATILCLAALQTIPAELEEASDVDGAGPFTRFRRITLPMMAPTLFVVAILLTLLYFNMVTLVLTFTAGGPFGATQLVSLDAFNESFSFFNLGLGAAYSVILFVFNIVFGAAYIKLIRSEGDG</sequence>
<organism evidence="10 11">
    <name type="scientific">Jiangella aurantiaca</name>
    <dbReference type="NCBI Taxonomy" id="2530373"/>
    <lineage>
        <taxon>Bacteria</taxon>
        <taxon>Bacillati</taxon>
        <taxon>Actinomycetota</taxon>
        <taxon>Actinomycetes</taxon>
        <taxon>Jiangellales</taxon>
        <taxon>Jiangellaceae</taxon>
        <taxon>Jiangella</taxon>
    </lineage>
</organism>
<feature type="transmembrane region" description="Helical" evidence="7">
    <location>
        <begin position="277"/>
        <end position="302"/>
    </location>
</feature>
<evidence type="ECO:0000256" key="7">
    <source>
        <dbReference type="RuleBase" id="RU363032"/>
    </source>
</evidence>
<feature type="transmembrane region" description="Helical" evidence="7">
    <location>
        <begin position="175"/>
        <end position="199"/>
    </location>
</feature>
<dbReference type="Proteomes" id="UP000295217">
    <property type="component" value="Unassembled WGS sequence"/>
</dbReference>
<keyword evidence="4 7" id="KW-0812">Transmembrane</keyword>
<evidence type="ECO:0000313" key="10">
    <source>
        <dbReference type="EMBL" id="TDD69055.1"/>
    </source>
</evidence>
<dbReference type="SUPFAM" id="SSF161098">
    <property type="entry name" value="MetI-like"/>
    <property type="match status" value="1"/>
</dbReference>
<keyword evidence="2 7" id="KW-0813">Transport</keyword>
<evidence type="ECO:0000256" key="3">
    <source>
        <dbReference type="ARBA" id="ARBA00022475"/>
    </source>
</evidence>
<feature type="transmembrane region" description="Helical" evidence="7">
    <location>
        <begin position="32"/>
        <end position="57"/>
    </location>
</feature>
<dbReference type="PANTHER" id="PTHR30193:SF37">
    <property type="entry name" value="INNER MEMBRANE ABC TRANSPORTER PERMEASE PROTEIN YCJO"/>
    <property type="match status" value="1"/>
</dbReference>
<dbReference type="CDD" id="cd06261">
    <property type="entry name" value="TM_PBP2"/>
    <property type="match status" value="1"/>
</dbReference>
<dbReference type="OrthoDB" id="3362513at2"/>
<dbReference type="PROSITE" id="PS50928">
    <property type="entry name" value="ABC_TM1"/>
    <property type="match status" value="1"/>
</dbReference>
<comment type="subcellular location">
    <subcellularLocation>
        <location evidence="1 7">Cell membrane</location>
        <topology evidence="1 7">Multi-pass membrane protein</topology>
    </subcellularLocation>
</comment>
<dbReference type="GO" id="GO:0055085">
    <property type="term" value="P:transmembrane transport"/>
    <property type="evidence" value="ECO:0007669"/>
    <property type="project" value="InterPro"/>
</dbReference>
<dbReference type="AlphaFoldDB" id="A0A4R5ABJ3"/>
<name>A0A4R5ABJ3_9ACTN</name>
<evidence type="ECO:0000256" key="2">
    <source>
        <dbReference type="ARBA" id="ARBA00022448"/>
    </source>
</evidence>
<dbReference type="GO" id="GO:0005886">
    <property type="term" value="C:plasma membrane"/>
    <property type="evidence" value="ECO:0007669"/>
    <property type="project" value="UniProtKB-SubCell"/>
</dbReference>
<evidence type="ECO:0000256" key="1">
    <source>
        <dbReference type="ARBA" id="ARBA00004651"/>
    </source>
</evidence>
<evidence type="ECO:0000256" key="4">
    <source>
        <dbReference type="ARBA" id="ARBA00022692"/>
    </source>
</evidence>
<dbReference type="RefSeq" id="WP_132103673.1">
    <property type="nucleotide sequence ID" value="NZ_SMLB01000016.1"/>
</dbReference>
<keyword evidence="3" id="KW-1003">Cell membrane</keyword>
<dbReference type="InterPro" id="IPR000515">
    <property type="entry name" value="MetI-like"/>
</dbReference>
<evidence type="ECO:0000313" key="11">
    <source>
        <dbReference type="Proteomes" id="UP000295217"/>
    </source>
</evidence>
<accession>A0A4R5ABJ3</accession>
<feature type="region of interest" description="Disordered" evidence="8">
    <location>
        <begin position="1"/>
        <end position="23"/>
    </location>
</feature>
<evidence type="ECO:0000259" key="9">
    <source>
        <dbReference type="PROSITE" id="PS50928"/>
    </source>
</evidence>